<sequence length="232" mass="25736">MGKSAGGTVKAGFYGLIGKFMENVTFLVGTDTLTEEEFPDPKTGFYIEAKPDEPGECIGGIYDREVLIKGDFAKGDCFWHMSNMLVHEPSGWIHSHNRMGDTFRWKGEEISVGEVRDHTSKLPDVQDAVFYGVKLASYDGQADAASITLMSGADEAFMRGLYKGLKKTGLPGYAMPRLVKITKEIDANATFMKAKGELLKKGWDESMTSGKLFWVNGLDCQRLDRNSWSTTF</sequence>
<dbReference type="PANTHER" id="PTHR43107">
    <property type="entry name" value="LONG-CHAIN FATTY ACID TRANSPORT PROTEIN"/>
    <property type="match status" value="1"/>
</dbReference>
<evidence type="ECO:0000256" key="2">
    <source>
        <dbReference type="ARBA" id="ARBA00022598"/>
    </source>
</evidence>
<protein>
    <submittedName>
        <fullName evidence="3">Uncharacterized protein</fullName>
    </submittedName>
</protein>
<organism evidence="3 4">
    <name type="scientific">Calycina marina</name>
    <dbReference type="NCBI Taxonomy" id="1763456"/>
    <lineage>
        <taxon>Eukaryota</taxon>
        <taxon>Fungi</taxon>
        <taxon>Dikarya</taxon>
        <taxon>Ascomycota</taxon>
        <taxon>Pezizomycotina</taxon>
        <taxon>Leotiomycetes</taxon>
        <taxon>Helotiales</taxon>
        <taxon>Pezizellaceae</taxon>
        <taxon>Calycina</taxon>
    </lineage>
</organism>
<keyword evidence="4" id="KW-1185">Reference proteome</keyword>
<dbReference type="SUPFAM" id="SSF56801">
    <property type="entry name" value="Acetyl-CoA synthetase-like"/>
    <property type="match status" value="1"/>
</dbReference>
<dbReference type="PANTHER" id="PTHR43107:SF20">
    <property type="entry name" value="FATTY ACID TRANSPORTER_ACYL-COA SYNTHETASE (FAT1), PUTATIVE (AFU_ORTHOLOGUE AFUA_2G11360)-RELATED"/>
    <property type="match status" value="1"/>
</dbReference>
<dbReference type="OrthoDB" id="10253869at2759"/>
<comment type="caution">
    <text evidence="3">The sequence shown here is derived from an EMBL/GenBank/DDBJ whole genome shotgun (WGS) entry which is preliminary data.</text>
</comment>
<dbReference type="GO" id="GO:0004467">
    <property type="term" value="F:long-chain fatty acid-CoA ligase activity"/>
    <property type="evidence" value="ECO:0007669"/>
    <property type="project" value="TreeGrafter"/>
</dbReference>
<keyword evidence="2" id="KW-0436">Ligase</keyword>
<dbReference type="Proteomes" id="UP000887226">
    <property type="component" value="Unassembled WGS sequence"/>
</dbReference>
<reference evidence="3" key="1">
    <citation type="journal article" date="2021" name="IMA Fungus">
        <title>Genomic characterization of three marine fungi, including Emericellopsis atlantica sp. nov. with signatures of a generalist lifestyle and marine biomass degradation.</title>
        <authorList>
            <person name="Hagestad O.C."/>
            <person name="Hou L."/>
            <person name="Andersen J.H."/>
            <person name="Hansen E.H."/>
            <person name="Altermark B."/>
            <person name="Li C."/>
            <person name="Kuhnert E."/>
            <person name="Cox R.J."/>
            <person name="Crous P.W."/>
            <person name="Spatafora J.W."/>
            <person name="Lail K."/>
            <person name="Amirebrahimi M."/>
            <person name="Lipzen A."/>
            <person name="Pangilinan J."/>
            <person name="Andreopoulos W."/>
            <person name="Hayes R.D."/>
            <person name="Ng V."/>
            <person name="Grigoriev I.V."/>
            <person name="Jackson S.A."/>
            <person name="Sutton T.D.S."/>
            <person name="Dobson A.D.W."/>
            <person name="Rama T."/>
        </authorList>
    </citation>
    <scope>NUCLEOTIDE SEQUENCE</scope>
    <source>
        <strain evidence="3">TRa3180A</strain>
    </source>
</reference>
<comment type="similarity">
    <text evidence="1">Belongs to the ATP-dependent AMP-binding enzyme family.</text>
</comment>
<evidence type="ECO:0000256" key="1">
    <source>
        <dbReference type="ARBA" id="ARBA00006432"/>
    </source>
</evidence>
<evidence type="ECO:0000313" key="4">
    <source>
        <dbReference type="Proteomes" id="UP000887226"/>
    </source>
</evidence>
<dbReference type="InterPro" id="IPR045851">
    <property type="entry name" value="AMP-bd_C_sf"/>
</dbReference>
<gene>
    <name evidence="3" type="ORF">BJ878DRAFT_477791</name>
</gene>
<proteinExistence type="inferred from homology"/>
<evidence type="ECO:0000313" key="3">
    <source>
        <dbReference type="EMBL" id="KAG9246970.1"/>
    </source>
</evidence>
<name>A0A9P7Z7U9_9HELO</name>
<dbReference type="GO" id="GO:0009898">
    <property type="term" value="C:cytoplasmic side of plasma membrane"/>
    <property type="evidence" value="ECO:0007669"/>
    <property type="project" value="TreeGrafter"/>
</dbReference>
<dbReference type="EMBL" id="MU253786">
    <property type="protein sequence ID" value="KAG9246970.1"/>
    <property type="molecule type" value="Genomic_DNA"/>
</dbReference>
<dbReference type="GO" id="GO:0005811">
    <property type="term" value="C:lipid droplet"/>
    <property type="evidence" value="ECO:0007669"/>
    <property type="project" value="TreeGrafter"/>
</dbReference>
<dbReference type="GO" id="GO:0044539">
    <property type="term" value="P:long-chain fatty acid import into cell"/>
    <property type="evidence" value="ECO:0007669"/>
    <property type="project" value="TreeGrafter"/>
</dbReference>
<accession>A0A9P7Z7U9</accession>
<dbReference type="GO" id="GO:0005777">
    <property type="term" value="C:peroxisome"/>
    <property type="evidence" value="ECO:0007669"/>
    <property type="project" value="TreeGrafter"/>
</dbReference>
<dbReference type="GO" id="GO:0005324">
    <property type="term" value="F:long-chain fatty acid transmembrane transporter activity"/>
    <property type="evidence" value="ECO:0007669"/>
    <property type="project" value="TreeGrafter"/>
</dbReference>
<dbReference type="AlphaFoldDB" id="A0A9P7Z7U9"/>
<dbReference type="Gene3D" id="3.30.300.30">
    <property type="match status" value="1"/>
</dbReference>